<dbReference type="InterPro" id="IPR014746">
    <property type="entry name" value="Gln_synth/guanido_kin_cat_dom"/>
</dbReference>
<dbReference type="SUPFAM" id="SSF55931">
    <property type="entry name" value="Glutamine synthetase/guanido kinase"/>
    <property type="match status" value="1"/>
</dbReference>
<dbReference type="GO" id="GO:0004357">
    <property type="term" value="F:glutamate-cysteine ligase activity"/>
    <property type="evidence" value="ECO:0007669"/>
    <property type="project" value="InterPro"/>
</dbReference>
<sequence>MRNGKPMMRSSAKALIYRLFIDKFAGKGEPCIGVEIEMPVVNLACRAVEPGFIAAMLDLLKQRFAFTPTRFDQNGFPIEAVNLQQDAFSFETTFNTIEFAMAKKPGIDQIAANFYSYVTALQELAHEHHHLICGMGINPYAAYADSKPLNSPVMLAKTEFLKNFTSHHDGEIFHAFSAACQTHLDVELTQLPDLLNLLGKLAFVDAMLFANSLPFIYAGNRNFTARLPASLQREMAHPTLCFRDILWRLCEAPNVRPYDRDYASLEEVVKHLLDLKIFITSDGSSGFKAIPPVRFADYIARDRWSEADLSCFRSLEPVAVSRHGTVEIRQTCTQPLADSFAPAAFYTGIAENITVASELVHDFWQDNQINISNSQLRRQAVSREMTIPADRLQEFINNLLAIAAAGLKKRKRGEDKYLGRFLKPDHELKNPAQRQLDLLQEGWSIQEIMSACSALDESGNSIWTNDMNRGKGEADGLPV</sequence>
<dbReference type="Gene3D" id="3.30.590.20">
    <property type="match status" value="1"/>
</dbReference>
<dbReference type="STRING" id="335541.Swol_2059"/>
<dbReference type="eggNOG" id="COG3572">
    <property type="taxonomic scope" value="Bacteria"/>
</dbReference>
<dbReference type="KEGG" id="swo:Swol_2059"/>
<dbReference type="GO" id="GO:0006750">
    <property type="term" value="P:glutathione biosynthetic process"/>
    <property type="evidence" value="ECO:0007669"/>
    <property type="project" value="InterPro"/>
</dbReference>
<proteinExistence type="predicted"/>
<dbReference type="GO" id="GO:0005524">
    <property type="term" value="F:ATP binding"/>
    <property type="evidence" value="ECO:0007669"/>
    <property type="project" value="UniProtKB-KW"/>
</dbReference>
<keyword evidence="3" id="KW-0067">ATP-binding</keyword>
<evidence type="ECO:0000256" key="2">
    <source>
        <dbReference type="ARBA" id="ARBA00022741"/>
    </source>
</evidence>
<evidence type="ECO:0000256" key="3">
    <source>
        <dbReference type="ARBA" id="ARBA00022840"/>
    </source>
</evidence>
<accession>Q0AVA1</accession>
<dbReference type="AlphaFoldDB" id="Q0AVA1"/>
<evidence type="ECO:0000256" key="1">
    <source>
        <dbReference type="ARBA" id="ARBA00022598"/>
    </source>
</evidence>
<dbReference type="InterPro" id="IPR035434">
    <property type="entry name" value="GCL_bact_plant"/>
</dbReference>
<keyword evidence="1" id="KW-0436">Ligase</keyword>
<name>Q0AVA1_SYNWW</name>
<dbReference type="RefSeq" id="WP_011641445.1">
    <property type="nucleotide sequence ID" value="NC_008346.1"/>
</dbReference>
<dbReference type="EMBL" id="CP000448">
    <property type="protein sequence ID" value="ABI69353.1"/>
    <property type="molecule type" value="Genomic_DNA"/>
</dbReference>
<dbReference type="PANTHER" id="PTHR34378:SF1">
    <property type="entry name" value="GLUTAMATE--CYSTEINE LIGASE, CHLOROPLASTIC"/>
    <property type="match status" value="1"/>
</dbReference>
<reference evidence="5" key="1">
    <citation type="journal article" date="2010" name="Environ. Microbiol.">
        <title>The genome of Syntrophomonas wolfei: new insights into syntrophic metabolism and biohydrogen production.</title>
        <authorList>
            <person name="Sieber J.R."/>
            <person name="Sims D.R."/>
            <person name="Han C."/>
            <person name="Kim E."/>
            <person name="Lykidis A."/>
            <person name="Lapidus A.L."/>
            <person name="McDonnald E."/>
            <person name="Rohlin L."/>
            <person name="Culley D.E."/>
            <person name="Gunsalus R."/>
            <person name="McInerney M.J."/>
        </authorList>
    </citation>
    <scope>NUCLEOTIDE SEQUENCE [LARGE SCALE GENOMIC DNA]</scope>
    <source>
        <strain evidence="5">DSM 2245B / Goettingen</strain>
    </source>
</reference>
<keyword evidence="2" id="KW-0547">Nucleotide-binding</keyword>
<dbReference type="PANTHER" id="PTHR34378">
    <property type="entry name" value="GLUTAMATE--CYSTEINE LIGASE, CHLOROPLASTIC"/>
    <property type="match status" value="1"/>
</dbReference>
<keyword evidence="5" id="KW-1185">Reference proteome</keyword>
<gene>
    <name evidence="4" type="ordered locus">Swol_2059</name>
</gene>
<dbReference type="Proteomes" id="UP000001968">
    <property type="component" value="Chromosome"/>
</dbReference>
<protein>
    <submittedName>
        <fullName evidence="4">Gamma-glutamylcysteine synthetase-like protein</fullName>
    </submittedName>
</protein>
<organism evidence="4 5">
    <name type="scientific">Syntrophomonas wolfei subsp. wolfei (strain DSM 2245B / Goettingen)</name>
    <dbReference type="NCBI Taxonomy" id="335541"/>
    <lineage>
        <taxon>Bacteria</taxon>
        <taxon>Bacillati</taxon>
        <taxon>Bacillota</taxon>
        <taxon>Clostridia</taxon>
        <taxon>Eubacteriales</taxon>
        <taxon>Syntrophomonadaceae</taxon>
        <taxon>Syntrophomonas</taxon>
    </lineage>
</organism>
<evidence type="ECO:0000313" key="5">
    <source>
        <dbReference type="Proteomes" id="UP000001968"/>
    </source>
</evidence>
<dbReference type="HOGENOM" id="CLU_636027_0_0_9"/>
<evidence type="ECO:0000313" key="4">
    <source>
        <dbReference type="EMBL" id="ABI69353.1"/>
    </source>
</evidence>